<dbReference type="EMBL" id="CP017707">
    <property type="protein sequence ID" value="AOZ51197.1"/>
    <property type="molecule type" value="Genomic_DNA"/>
</dbReference>
<dbReference type="RefSeq" id="WP_070980444.1">
    <property type="nucleotide sequence ID" value="NZ_CP017707.1"/>
</dbReference>
<evidence type="ECO:0000256" key="1">
    <source>
        <dbReference type="SAM" id="MobiDB-lite"/>
    </source>
</evidence>
<dbReference type="AlphaFoldDB" id="A0A1D9LIY4"/>
<reference evidence="2 3" key="1">
    <citation type="submission" date="2016-10" db="EMBL/GenBank/DDBJ databases">
        <title>Chromobacterium muskegensis sp. nov., an insecticidal bacterium isolated from Sphagnum bogs.</title>
        <authorList>
            <person name="Sparks M.E."/>
            <person name="Blackburn M.B."/>
            <person name="Gundersen-Rindal D.E."/>
            <person name="Mitchell A."/>
            <person name="Farrar R."/>
            <person name="Kuhar D."/>
        </authorList>
    </citation>
    <scope>NUCLEOTIDE SEQUENCE [LARGE SCALE GENOMIC DNA]</scope>
    <source>
        <strain evidence="2 3">21-1</strain>
    </source>
</reference>
<organism evidence="2 3">
    <name type="scientific">Chromobacterium vaccinii</name>
    <dbReference type="NCBI Taxonomy" id="1108595"/>
    <lineage>
        <taxon>Bacteria</taxon>
        <taxon>Pseudomonadati</taxon>
        <taxon>Pseudomonadota</taxon>
        <taxon>Betaproteobacteria</taxon>
        <taxon>Neisseriales</taxon>
        <taxon>Chromobacteriaceae</taxon>
        <taxon>Chromobacterium</taxon>
    </lineage>
</organism>
<dbReference type="STRING" id="1108595.BKX93_15105"/>
<dbReference type="GeneID" id="68842536"/>
<protein>
    <submittedName>
        <fullName evidence="2">Uncharacterized protein</fullName>
    </submittedName>
</protein>
<dbReference type="Proteomes" id="UP000178776">
    <property type="component" value="Chromosome"/>
</dbReference>
<feature type="region of interest" description="Disordered" evidence="1">
    <location>
        <begin position="267"/>
        <end position="293"/>
    </location>
</feature>
<name>A0A1D9LIY4_9NEIS</name>
<evidence type="ECO:0000313" key="2">
    <source>
        <dbReference type="EMBL" id="AOZ51197.1"/>
    </source>
</evidence>
<proteinExistence type="predicted"/>
<evidence type="ECO:0000313" key="3">
    <source>
        <dbReference type="Proteomes" id="UP000178776"/>
    </source>
</evidence>
<dbReference type="KEGG" id="cvc:BKX93_15105"/>
<gene>
    <name evidence="2" type="ORF">BKX93_15105</name>
</gene>
<sequence length="441" mass="47811">MENKKKLALLAGVVLLLAAGFGGWKYWKSHQAVQMERLALDGEPGKQLASDIMDKMYGKDAYDGKEKCWNIDHKIDGDAFTYCMRPVTLDRVQADGEERLYLFAGGSHPDGTHADTEGLAGAFITQAKTGQLIAGDRELPFVSGSGSAPDADAVKLLALSKTGYMAWMAEGYDEQMGASSSFPQMFAPKGKKIVDIAGDVFGKEEGMAEQLKFEYLSDAAQADAKVFPLLLKVSDDKHKQVASFRFRFDSQKWKYVCADVACSKKEGIPEAQPMSQQDDEGGSTDQPPANANAALFSDGTELSAADLKDVLAAVNAAFVVKDQQTWGFVTPECAKPFPLSAEVVKGYEDNRNMLWLQGGNSCTSGNTEHSIWLFIRGEDGHLRANLGLPAKQATVTDDATDGYHDIRLSGNGFCEAVWRWNGSQYAHLKNIATQPGGCGGE</sequence>
<accession>A0A1D9LIY4</accession>